<comment type="caution">
    <text evidence="1">The sequence shown here is derived from an EMBL/GenBank/DDBJ whole genome shotgun (WGS) entry which is preliminary data.</text>
</comment>
<keyword evidence="2" id="KW-1185">Reference proteome</keyword>
<evidence type="ECO:0000313" key="1">
    <source>
        <dbReference type="EMBL" id="KAK3047803.1"/>
    </source>
</evidence>
<organism evidence="1 2">
    <name type="scientific">Extremus antarcticus</name>
    <dbReference type="NCBI Taxonomy" id="702011"/>
    <lineage>
        <taxon>Eukaryota</taxon>
        <taxon>Fungi</taxon>
        <taxon>Dikarya</taxon>
        <taxon>Ascomycota</taxon>
        <taxon>Pezizomycotina</taxon>
        <taxon>Dothideomycetes</taxon>
        <taxon>Dothideomycetidae</taxon>
        <taxon>Mycosphaerellales</taxon>
        <taxon>Extremaceae</taxon>
        <taxon>Extremus</taxon>
    </lineage>
</organism>
<name>A0AAJ0DD61_9PEZI</name>
<accession>A0AAJ0DD61</accession>
<dbReference type="Proteomes" id="UP001271007">
    <property type="component" value="Unassembled WGS sequence"/>
</dbReference>
<dbReference type="EMBL" id="JAWDJX010000056">
    <property type="protein sequence ID" value="KAK3047803.1"/>
    <property type="molecule type" value="Genomic_DNA"/>
</dbReference>
<proteinExistence type="predicted"/>
<evidence type="ECO:0000313" key="2">
    <source>
        <dbReference type="Proteomes" id="UP001271007"/>
    </source>
</evidence>
<reference evidence="1" key="1">
    <citation type="submission" date="2023-04" db="EMBL/GenBank/DDBJ databases">
        <title>Black Yeasts Isolated from many extreme environments.</title>
        <authorList>
            <person name="Coleine C."/>
            <person name="Stajich J.E."/>
            <person name="Selbmann L."/>
        </authorList>
    </citation>
    <scope>NUCLEOTIDE SEQUENCE</scope>
    <source>
        <strain evidence="1">CCFEE 5312</strain>
    </source>
</reference>
<sequence length="235" mass="25675">MAISGQSKGSPQTWQDLVKLGKPTFNVMPKLDCDGLLTLHPRALTALLRLVVDGADIPNAMPLWEAQTLRTVKDMFRQAAKMALPRTHPVPLLCGVQASQTQNLSARQFELMDVRLYARISHLPPDGGVFVAQEQIYGARVLASLGYVQWAEAKLSSVIADLPAHSCQYTYAEAHRTLGYVRQQACSHASAKSTGNRLRDAENNANLALQAFKKIGMGESNEALYTKNLSRGSTA</sequence>
<dbReference type="AlphaFoldDB" id="A0AAJ0DD61"/>
<gene>
    <name evidence="1" type="ORF">LTR09_010778</name>
</gene>
<protein>
    <submittedName>
        <fullName evidence="1">Uncharacterized protein</fullName>
    </submittedName>
</protein>